<accession>A0ABP9S082</accession>
<feature type="signal peptide" evidence="2">
    <location>
        <begin position="1"/>
        <end position="24"/>
    </location>
</feature>
<evidence type="ECO:0000313" key="3">
    <source>
        <dbReference type="EMBL" id="GAA5188940.1"/>
    </source>
</evidence>
<gene>
    <name evidence="3" type="primary">bamE</name>
    <name evidence="3" type="ORF">GCM10025772_10170</name>
</gene>
<organism evidence="3 4">
    <name type="scientific">Ferrimonas gelatinilytica</name>
    <dbReference type="NCBI Taxonomy" id="1255257"/>
    <lineage>
        <taxon>Bacteria</taxon>
        <taxon>Pseudomonadati</taxon>
        <taxon>Pseudomonadota</taxon>
        <taxon>Gammaproteobacteria</taxon>
        <taxon>Alteromonadales</taxon>
        <taxon>Ferrimonadaceae</taxon>
        <taxon>Ferrimonas</taxon>
    </lineage>
</organism>
<dbReference type="RefSeq" id="WP_345315966.1">
    <property type="nucleotide sequence ID" value="NZ_BAABLF010000006.1"/>
</dbReference>
<evidence type="ECO:0000256" key="1">
    <source>
        <dbReference type="ARBA" id="ARBA00022729"/>
    </source>
</evidence>
<dbReference type="EMBL" id="BAABLF010000006">
    <property type="protein sequence ID" value="GAA5188940.1"/>
    <property type="molecule type" value="Genomic_DNA"/>
</dbReference>
<evidence type="ECO:0000256" key="2">
    <source>
        <dbReference type="SAM" id="SignalP"/>
    </source>
</evidence>
<dbReference type="Gene3D" id="3.30.1450.10">
    <property type="match status" value="1"/>
</dbReference>
<sequence length="85" mass="9088">MKQQWMVALVAAAGVLSGCSKVTAENYAKLDVGMERQEVEQLLGKPDQCEAALGAKSCIWGDEKRHIKVAFAGDTAMLFSSKGAL</sequence>
<dbReference type="InterPro" id="IPR037873">
    <property type="entry name" value="BamE-like"/>
</dbReference>
<evidence type="ECO:0000313" key="4">
    <source>
        <dbReference type="Proteomes" id="UP001501600"/>
    </source>
</evidence>
<dbReference type="Proteomes" id="UP001501600">
    <property type="component" value="Unassembled WGS sequence"/>
</dbReference>
<protein>
    <submittedName>
        <fullName evidence="3">Outer membrane protein assembly factor BamE</fullName>
    </submittedName>
</protein>
<feature type="chain" id="PRO_5047162741" evidence="2">
    <location>
        <begin position="25"/>
        <end position="85"/>
    </location>
</feature>
<keyword evidence="4" id="KW-1185">Reference proteome</keyword>
<name>A0ABP9S082_9GAMM</name>
<comment type="caution">
    <text evidence="3">The sequence shown here is derived from an EMBL/GenBank/DDBJ whole genome shotgun (WGS) entry which is preliminary data.</text>
</comment>
<dbReference type="PROSITE" id="PS51257">
    <property type="entry name" value="PROKAR_LIPOPROTEIN"/>
    <property type="match status" value="1"/>
</dbReference>
<keyword evidence="1 2" id="KW-0732">Signal</keyword>
<proteinExistence type="predicted"/>
<reference evidence="4" key="1">
    <citation type="journal article" date="2019" name="Int. J. Syst. Evol. Microbiol.">
        <title>The Global Catalogue of Microorganisms (GCM) 10K type strain sequencing project: providing services to taxonomists for standard genome sequencing and annotation.</title>
        <authorList>
            <consortium name="The Broad Institute Genomics Platform"/>
            <consortium name="The Broad Institute Genome Sequencing Center for Infectious Disease"/>
            <person name="Wu L."/>
            <person name="Ma J."/>
        </authorList>
    </citation>
    <scope>NUCLEOTIDE SEQUENCE [LARGE SCALE GENOMIC DNA]</scope>
    <source>
        <strain evidence="4">JCM 18720</strain>
    </source>
</reference>